<dbReference type="SMART" id="SM00408">
    <property type="entry name" value="IGc2"/>
    <property type="match status" value="1"/>
</dbReference>
<dbReference type="InterPro" id="IPR013783">
    <property type="entry name" value="Ig-like_fold"/>
</dbReference>
<sequence length="269" mass="30533">ILNFLLLCGILCKEWKVDYQLKNICAVKGSSVVIPCSFDHPYNKKVQSVMWGHERNNFYEGPFIFNSKSVDNTSRFQYIGDTINNCSFRVDQVEHNDTGKYVFRFEMNLPDDKWTGIGGSKLDIVDLKTLVTKTNGNGTMKEGDSVNLTCINSCNGGDLSSAFTWFKNGKAISEGRALYLSNISSTTSGNYTCSITTHKGTSSEVININVEREYWTQDQYFKKQRNLRQRKLILQCTRCLNELNSCITEALSVLILSCHFDLHNTDTQM</sequence>
<dbReference type="InterPro" id="IPR036179">
    <property type="entry name" value="Ig-like_dom_sf"/>
</dbReference>
<dbReference type="SMART" id="SM00409">
    <property type="entry name" value="IG"/>
    <property type="match status" value="2"/>
</dbReference>
<dbReference type="InterPro" id="IPR007110">
    <property type="entry name" value="Ig-like_dom"/>
</dbReference>
<dbReference type="Proteomes" id="UP000261420">
    <property type="component" value="Unplaced"/>
</dbReference>
<dbReference type="SUPFAM" id="SSF48726">
    <property type="entry name" value="Immunoglobulin"/>
    <property type="match status" value="2"/>
</dbReference>
<proteinExistence type="predicted"/>
<reference evidence="2" key="1">
    <citation type="submission" date="2025-08" db="UniProtKB">
        <authorList>
            <consortium name="Ensembl"/>
        </authorList>
    </citation>
    <scope>IDENTIFICATION</scope>
</reference>
<dbReference type="Pfam" id="PF13895">
    <property type="entry name" value="Ig_2"/>
    <property type="match status" value="1"/>
</dbReference>
<keyword evidence="3" id="KW-1185">Reference proteome</keyword>
<dbReference type="Ensembl" id="ENSSDUT00000016379.1">
    <property type="protein sequence ID" value="ENSSDUP00000016086.1"/>
    <property type="gene ID" value="ENSSDUG00000011737.1"/>
</dbReference>
<dbReference type="InterPro" id="IPR003598">
    <property type="entry name" value="Ig_sub2"/>
</dbReference>
<accession>A0A3B4UBN8</accession>
<dbReference type="AlphaFoldDB" id="A0A3B4UBN8"/>
<dbReference type="PANTHER" id="PTHR46013">
    <property type="entry name" value="VASCULAR CELL ADHESION MOLECULE 1"/>
    <property type="match status" value="1"/>
</dbReference>
<protein>
    <recommendedName>
        <fullName evidence="1">Ig-like domain-containing protein</fullName>
    </recommendedName>
</protein>
<organism evidence="2 3">
    <name type="scientific">Seriola dumerili</name>
    <name type="common">Greater amberjack</name>
    <name type="synonym">Caranx dumerili</name>
    <dbReference type="NCBI Taxonomy" id="41447"/>
    <lineage>
        <taxon>Eukaryota</taxon>
        <taxon>Metazoa</taxon>
        <taxon>Chordata</taxon>
        <taxon>Craniata</taxon>
        <taxon>Vertebrata</taxon>
        <taxon>Euteleostomi</taxon>
        <taxon>Actinopterygii</taxon>
        <taxon>Neopterygii</taxon>
        <taxon>Teleostei</taxon>
        <taxon>Neoteleostei</taxon>
        <taxon>Acanthomorphata</taxon>
        <taxon>Carangaria</taxon>
        <taxon>Carangiformes</taxon>
        <taxon>Carangidae</taxon>
        <taxon>Seriola</taxon>
    </lineage>
</organism>
<feature type="domain" description="Ig-like" evidence="1">
    <location>
        <begin position="128"/>
        <end position="209"/>
    </location>
</feature>
<dbReference type="PANTHER" id="PTHR46013:SF4">
    <property type="entry name" value="B-CELL RECEPTOR CD22-RELATED"/>
    <property type="match status" value="1"/>
</dbReference>
<dbReference type="Gene3D" id="2.60.40.10">
    <property type="entry name" value="Immunoglobulins"/>
    <property type="match status" value="2"/>
</dbReference>
<dbReference type="GeneTree" id="ENSGT01010000222294"/>
<evidence type="ECO:0000313" key="2">
    <source>
        <dbReference type="Ensembl" id="ENSSDUP00000016086.1"/>
    </source>
</evidence>
<dbReference type="PROSITE" id="PS50835">
    <property type="entry name" value="IG_LIKE"/>
    <property type="match status" value="1"/>
</dbReference>
<dbReference type="InterPro" id="IPR003599">
    <property type="entry name" value="Ig_sub"/>
</dbReference>
<reference evidence="2" key="2">
    <citation type="submission" date="2025-09" db="UniProtKB">
        <authorList>
            <consortium name="Ensembl"/>
        </authorList>
    </citation>
    <scope>IDENTIFICATION</scope>
</reference>
<evidence type="ECO:0000259" key="1">
    <source>
        <dbReference type="PROSITE" id="PS50835"/>
    </source>
</evidence>
<name>A0A3B4UBN8_SERDU</name>
<evidence type="ECO:0000313" key="3">
    <source>
        <dbReference type="Proteomes" id="UP000261420"/>
    </source>
</evidence>